<gene>
    <name evidence="1" type="ORF">O6H91_04G117200</name>
</gene>
<protein>
    <submittedName>
        <fullName evidence="1">Uncharacterized protein</fullName>
    </submittedName>
</protein>
<reference evidence="2" key="1">
    <citation type="journal article" date="2024" name="Proc. Natl. Acad. Sci. U.S.A.">
        <title>Extraordinary preservation of gene collinearity over three hundred million years revealed in homosporous lycophytes.</title>
        <authorList>
            <person name="Li C."/>
            <person name="Wickell D."/>
            <person name="Kuo L.Y."/>
            <person name="Chen X."/>
            <person name="Nie B."/>
            <person name="Liao X."/>
            <person name="Peng D."/>
            <person name="Ji J."/>
            <person name="Jenkins J."/>
            <person name="Williams M."/>
            <person name="Shu S."/>
            <person name="Plott C."/>
            <person name="Barry K."/>
            <person name="Rajasekar S."/>
            <person name="Grimwood J."/>
            <person name="Han X."/>
            <person name="Sun S."/>
            <person name="Hou Z."/>
            <person name="He W."/>
            <person name="Dai G."/>
            <person name="Sun C."/>
            <person name="Schmutz J."/>
            <person name="Leebens-Mack J.H."/>
            <person name="Li F.W."/>
            <person name="Wang L."/>
        </authorList>
    </citation>
    <scope>NUCLEOTIDE SEQUENCE [LARGE SCALE GENOMIC DNA]</scope>
    <source>
        <strain evidence="2">cv. PW_Plant_1</strain>
    </source>
</reference>
<dbReference type="EMBL" id="CM055095">
    <property type="protein sequence ID" value="KAJ7560178.1"/>
    <property type="molecule type" value="Genomic_DNA"/>
</dbReference>
<sequence length="1134" mass="128349">MYQQHDPDSLKAVSFLPLPFQPIFSFRYFNSVQSDCFPVAFLSDDNMVISAPTGSGKTGVFELCILRLLTAFLGPEGQFNRNPGTLKTVYIAPTKALVQEKVREWKRKFGQTLGLNCQELTGDTDISDARLMQETDVILTTPEKFDSITRRHRDHGGMSFFADIALIEIDEVHLLSEPRGAALEAVVSRVRMLSHYPEMRGFPLASVRIVAVSATIPNIEDIAEWLGVPKSGLKWYGEEMRPVRLTTRVYGYAPAKNDFLFERRLQNFLFDVIVEHSNGKAVLVFCSTRKGAQEAAVFLAQTVSNQSFGNRFIKSQDQYERLQLAARDSKDKHLQGCIRCGVGYHNGGLDLGDRNLVEGLFLKGDLKVLCTTNTLAHGVNLPAHTVIIKSTQYYNKEKGCYTEYDRSTLIQMCGRAGRPPYDETGIVIVMTRKETVHLYENLLSGSEMVESEMLRSIAEHLNAEIVLSTVSDVSLAIDWLKNSFLYVRIKKNPQHYGIQRGLSAEQLENKLKDICLQHVNELVQFGVIQTDQYGYLLKPLEPGRLMTKYYLNFLTMKEITNISEKGTLEDLIHVLTKSQELSWIKLRRNEKKLLNDINLDMSGRIKFHITGTNGKPKRRIQTYEEKIFVLTNDALSGEPSVLDFTLNQDVNGICSNGMRIARCMHDYFKYAKRYQETKNALILAKCLLKRLWEDNPYQLKQLGGVGMVTAKAFLQAGIDSFEKLASADPRRLESITGRKYPFGNQVKESLDKLPPKVEMKLFETECHVSGKQEFILSLTRISVSSVSTKWHNANLIVGIEQTNRILYHERIRLEHFSSPYRVTMYHEKCTYEIPFDVTAALISEDYVGLDVYCTLHTSSKPDLLPPQVDTDSASKLDTKPVNGLEGKGDYEEVISHTRLYNSQKQSSSVEEKETSMELELSCFPDGLHNFLSLAANKFEEELPKFPTDDRVSNVDEPFTKANCKTDEPTLSLNLGLPTVPRRLTDLPPLEQSLSPQLGTLAVTTSKPLHHLEHGITIVVGVPASEVLSEAYQKSETESYEAQSKLFTWQRSMPFSVEQFGPFSRKRKQQLEDKPLTLEKDAMNLLVQPVVTAFKEDEHNVSRCSKQAKCCMQIFLHSKKVSYAKVGVFALHCTQ</sequence>
<keyword evidence="2" id="KW-1185">Reference proteome</keyword>
<dbReference type="Proteomes" id="UP001162992">
    <property type="component" value="Chromosome 4"/>
</dbReference>
<proteinExistence type="predicted"/>
<name>A0ACC2E129_DIPCM</name>
<comment type="caution">
    <text evidence="1">The sequence shown here is derived from an EMBL/GenBank/DDBJ whole genome shotgun (WGS) entry which is preliminary data.</text>
</comment>
<organism evidence="1 2">
    <name type="scientific">Diphasiastrum complanatum</name>
    <name type="common">Issler's clubmoss</name>
    <name type="synonym">Lycopodium complanatum</name>
    <dbReference type="NCBI Taxonomy" id="34168"/>
    <lineage>
        <taxon>Eukaryota</taxon>
        <taxon>Viridiplantae</taxon>
        <taxon>Streptophyta</taxon>
        <taxon>Embryophyta</taxon>
        <taxon>Tracheophyta</taxon>
        <taxon>Lycopodiopsida</taxon>
        <taxon>Lycopodiales</taxon>
        <taxon>Lycopodiaceae</taxon>
        <taxon>Lycopodioideae</taxon>
        <taxon>Diphasiastrum</taxon>
    </lineage>
</organism>
<evidence type="ECO:0000313" key="1">
    <source>
        <dbReference type="EMBL" id="KAJ7560178.1"/>
    </source>
</evidence>
<accession>A0ACC2E129</accession>
<evidence type="ECO:0000313" key="2">
    <source>
        <dbReference type="Proteomes" id="UP001162992"/>
    </source>
</evidence>